<dbReference type="Pfam" id="PF10923">
    <property type="entry name" value="BrxC_BrxD"/>
    <property type="match status" value="1"/>
</dbReference>
<proteinExistence type="predicted"/>
<dbReference type="EMBL" id="JAFMOF010000003">
    <property type="protein sequence ID" value="MBO0655477.1"/>
    <property type="molecule type" value="Genomic_DNA"/>
</dbReference>
<sequence>MSTAQSSRSAHASAARRRAVIDALRRGAVPEAGLDLLATGLDRFETALDDELHAVASGASVFKAVRGEYGSGKTFFTRWLGERAKRLGFAVAEVQISETETPLHKLETVYRRLTERLTTASFPPSALRPVVNAWFYALEEDTLADGASEDELTGEVEKLLTARLAAVSRHAPSFATALRGYRSALTENDEATAAAVLAWLGGQPHVAAAVRRSAGVRGDLDHFGALGFLQGLLTVLRDSGHRGLFMVLDEVETLQRVRSDARDKALNALRQLIDEVHSGRFPGLYLVITGTPAFYDGRQGVQRLAPLAQRLATDFTTDPRFDNPRAVQLRLPGFTLESLVRLGVTIRDLYAAGADAPERVMALADDVYVAELARAVGGALSGKAGVAPRLLLKKLVGDVLDRIDQFEDFDPRKHYRLTVADAELTGMERNLVAATSADDIELDV</sequence>
<dbReference type="RefSeq" id="WP_086571294.1">
    <property type="nucleotide sequence ID" value="NZ_JAFMOF010000003.1"/>
</dbReference>
<evidence type="ECO:0000313" key="1">
    <source>
        <dbReference type="EMBL" id="MBO0655477.1"/>
    </source>
</evidence>
<evidence type="ECO:0000313" key="2">
    <source>
        <dbReference type="Proteomes" id="UP000664781"/>
    </source>
</evidence>
<dbReference type="InterPro" id="IPR027417">
    <property type="entry name" value="P-loop_NTPase"/>
</dbReference>
<dbReference type="Proteomes" id="UP000664781">
    <property type="component" value="Unassembled WGS sequence"/>
</dbReference>
<dbReference type="AlphaFoldDB" id="A0A939FT21"/>
<dbReference type="NCBIfam" id="NF033438">
    <property type="entry name" value="BREX_BrxD"/>
    <property type="match status" value="1"/>
</dbReference>
<dbReference type="SUPFAM" id="SSF52540">
    <property type="entry name" value="P-loop containing nucleoside triphosphate hydrolases"/>
    <property type="match status" value="1"/>
</dbReference>
<keyword evidence="2" id="KW-1185">Reference proteome</keyword>
<dbReference type="InterPro" id="IPR021228">
    <property type="entry name" value="BrxD"/>
</dbReference>
<reference evidence="1" key="1">
    <citation type="submission" date="2021-03" db="EMBL/GenBank/DDBJ databases">
        <title>Streptomyces strains.</title>
        <authorList>
            <person name="Lund M.B."/>
            <person name="Toerring T."/>
        </authorList>
    </citation>
    <scope>NUCLEOTIDE SEQUENCE</scope>
    <source>
        <strain evidence="1">JCM 4242</strain>
    </source>
</reference>
<name>A0A939FT21_9ACTN</name>
<comment type="caution">
    <text evidence="1">The sequence shown here is derived from an EMBL/GenBank/DDBJ whole genome shotgun (WGS) entry which is preliminary data.</text>
</comment>
<gene>
    <name evidence="1" type="primary">brxD</name>
    <name evidence="1" type="ORF">J1792_22665</name>
</gene>
<organism evidence="1 2">
    <name type="scientific">Streptomyces triculaminicus</name>
    <dbReference type="NCBI Taxonomy" id="2816232"/>
    <lineage>
        <taxon>Bacteria</taxon>
        <taxon>Bacillati</taxon>
        <taxon>Actinomycetota</taxon>
        <taxon>Actinomycetes</taxon>
        <taxon>Kitasatosporales</taxon>
        <taxon>Streptomycetaceae</taxon>
        <taxon>Streptomyces</taxon>
    </lineage>
</organism>
<dbReference type="GO" id="GO:0005524">
    <property type="term" value="F:ATP binding"/>
    <property type="evidence" value="ECO:0007669"/>
    <property type="project" value="UniProtKB-KW"/>
</dbReference>
<keyword evidence="1" id="KW-0547">Nucleotide-binding</keyword>
<accession>A0A939FT21</accession>
<keyword evidence="1" id="KW-0067">ATP-binding</keyword>
<protein>
    <submittedName>
        <fullName evidence="1">BREX system ATP-binding protein BrxD</fullName>
    </submittedName>
</protein>